<reference evidence="2 3" key="1">
    <citation type="submission" date="2020-08" db="EMBL/GenBank/DDBJ databases">
        <title>Genomic Encyclopedia of Type Strains, Phase IV (KMG-IV): sequencing the most valuable type-strain genomes for metagenomic binning, comparative biology and taxonomic classification.</title>
        <authorList>
            <person name="Goeker M."/>
        </authorList>
    </citation>
    <scope>NUCLEOTIDE SEQUENCE [LARGE SCALE GENOMIC DNA]</scope>
    <source>
        <strain evidence="2 3">DSM 22359</strain>
    </source>
</reference>
<accession>A0A840UM32</accession>
<gene>
    <name evidence="2" type="ORF">HNR38_002392</name>
</gene>
<feature type="chain" id="PRO_5032615518" evidence="1">
    <location>
        <begin position="25"/>
        <end position="112"/>
    </location>
</feature>
<dbReference type="EMBL" id="JACHFE010000006">
    <property type="protein sequence ID" value="MBB5321897.1"/>
    <property type="molecule type" value="Genomic_DNA"/>
</dbReference>
<keyword evidence="1" id="KW-0732">Signal</keyword>
<evidence type="ECO:0000313" key="3">
    <source>
        <dbReference type="Proteomes" id="UP000591735"/>
    </source>
</evidence>
<dbReference type="AlphaFoldDB" id="A0A840UM32"/>
<dbReference type="Proteomes" id="UP000591735">
    <property type="component" value="Unassembled WGS sequence"/>
</dbReference>
<sequence length="112" mass="12518">MPALVFCSRALLFLFLGLSNLSMASGSAQKDVTIEDSSGRSILLTISFRENGDDTRTIVAVEPEQEARDFFDRACEAEYGPQFQWADVKNHQVTLSRSAGFTYSCVKEQDRK</sequence>
<proteinExistence type="predicted"/>
<evidence type="ECO:0000256" key="1">
    <source>
        <dbReference type="SAM" id="SignalP"/>
    </source>
</evidence>
<name>A0A840UM32_9GAMM</name>
<evidence type="ECO:0000313" key="2">
    <source>
        <dbReference type="EMBL" id="MBB5321897.1"/>
    </source>
</evidence>
<comment type="caution">
    <text evidence="2">The sequence shown here is derived from an EMBL/GenBank/DDBJ whole genome shotgun (WGS) entry which is preliminary data.</text>
</comment>
<keyword evidence="3" id="KW-1185">Reference proteome</keyword>
<protein>
    <submittedName>
        <fullName evidence="2">Uncharacterized protein</fullName>
    </submittedName>
</protein>
<feature type="signal peptide" evidence="1">
    <location>
        <begin position="1"/>
        <end position="24"/>
    </location>
</feature>
<organism evidence="2 3">
    <name type="scientific">Marinobacter oulmenensis</name>
    <dbReference type="NCBI Taxonomy" id="643747"/>
    <lineage>
        <taxon>Bacteria</taxon>
        <taxon>Pseudomonadati</taxon>
        <taxon>Pseudomonadota</taxon>
        <taxon>Gammaproteobacteria</taxon>
        <taxon>Pseudomonadales</taxon>
        <taxon>Marinobacteraceae</taxon>
        <taxon>Marinobacter</taxon>
    </lineage>
</organism>